<dbReference type="Pfam" id="PF00560">
    <property type="entry name" value="LRR_1"/>
    <property type="match status" value="1"/>
</dbReference>
<keyword evidence="1" id="KW-0433">Leucine-rich repeat</keyword>
<dbReference type="InterPro" id="IPR001810">
    <property type="entry name" value="F-box_dom"/>
</dbReference>
<keyword evidence="6" id="KW-1185">Reference proteome</keyword>
<comment type="caution">
    <text evidence="5">The sequence shown here is derived from an EMBL/GenBank/DDBJ whole genome shotgun (WGS) entry which is preliminary data.</text>
</comment>
<dbReference type="InterPro" id="IPR032675">
    <property type="entry name" value="LRR_dom_sf"/>
</dbReference>
<dbReference type="GO" id="GO:0005737">
    <property type="term" value="C:cytoplasm"/>
    <property type="evidence" value="ECO:0007669"/>
    <property type="project" value="TreeGrafter"/>
</dbReference>
<feature type="region of interest" description="Disordered" evidence="3">
    <location>
        <begin position="65"/>
        <end position="107"/>
    </location>
</feature>
<sequence length="433" mass="49599">MGKFELVGLPEEVVLLILGRLSPNDTLKLISALGHSGRSRSCDTLKIYALQRLYCGRTIVYSSTGNVEGRTNNSNSSRDNSNSNSRSDSYNNSNNDNNSGYVGSSGRCSTCETSTLQHEYKNEIEGNHPGPYDTLLEFSNFRESFVDSEPGLNDIVFRKTRPQSLEFHFHRYTNDYIRFVNDLRSFGDFMNSVSDSYNIKNYDFKKDTITEYLRTVHRLEVYIDGNSDDTELPSTALPVAVLWTMVKLSASNSLLRERIQCLSICSTNLGDHFQIQWSQLFDRFENLHTLNLSQNKIRSITKQDNQSWLAHVKWPPRLRYLNLDDNMIREYISELLATFPKSLEVLSMKFNLLDNFGGHSNDSTSLKFKLSEILPNLKSLDLSCNRFLAFVNPEILNATGSLHTLDVSDCYIDNHSMTDLKRVAKRERIELRH</sequence>
<dbReference type="PANTHER" id="PTHR15454:SF56">
    <property type="entry name" value="PROTEIN PHOSPHATASE 1 REGULATORY SUBUNIT 7-RELATED"/>
    <property type="match status" value="1"/>
</dbReference>
<name>A0A9P0QVC7_9ASCO</name>
<dbReference type="AlphaFoldDB" id="A0A9P0QVC7"/>
<reference evidence="5" key="1">
    <citation type="submission" date="2022-03" db="EMBL/GenBank/DDBJ databases">
        <authorList>
            <person name="Legras J.-L."/>
            <person name="Devillers H."/>
            <person name="Grondin C."/>
        </authorList>
    </citation>
    <scope>NUCLEOTIDE SEQUENCE</scope>
    <source>
        <strain evidence="5">CLIB 1423</strain>
    </source>
</reference>
<feature type="compositionally biased region" description="Low complexity" evidence="3">
    <location>
        <begin position="72"/>
        <end position="106"/>
    </location>
</feature>
<proteinExistence type="predicted"/>
<dbReference type="PANTHER" id="PTHR15454">
    <property type="entry name" value="NISCHARIN RELATED"/>
    <property type="match status" value="1"/>
</dbReference>
<dbReference type="Gene3D" id="3.80.10.10">
    <property type="entry name" value="Ribonuclease Inhibitor"/>
    <property type="match status" value="1"/>
</dbReference>
<dbReference type="OrthoDB" id="27267at2759"/>
<evidence type="ECO:0000313" key="6">
    <source>
        <dbReference type="Proteomes" id="UP000837801"/>
    </source>
</evidence>
<dbReference type="InterPro" id="IPR001611">
    <property type="entry name" value="Leu-rich_rpt"/>
</dbReference>
<dbReference type="PROSITE" id="PS50181">
    <property type="entry name" value="FBOX"/>
    <property type="match status" value="1"/>
</dbReference>
<accession>A0A9P0QVC7</accession>
<dbReference type="SUPFAM" id="SSF52047">
    <property type="entry name" value="RNI-like"/>
    <property type="match status" value="1"/>
</dbReference>
<evidence type="ECO:0000256" key="1">
    <source>
        <dbReference type="ARBA" id="ARBA00022614"/>
    </source>
</evidence>
<feature type="domain" description="F-box" evidence="4">
    <location>
        <begin position="3"/>
        <end position="29"/>
    </location>
</feature>
<gene>
    <name evidence="5" type="ORF">CLIB1423_33S00650</name>
</gene>
<protein>
    <recommendedName>
        <fullName evidence="4">F-box domain-containing protein</fullName>
    </recommendedName>
</protein>
<dbReference type="Proteomes" id="UP000837801">
    <property type="component" value="Unassembled WGS sequence"/>
</dbReference>
<dbReference type="EMBL" id="CAKXYY010000033">
    <property type="protein sequence ID" value="CAH2355773.1"/>
    <property type="molecule type" value="Genomic_DNA"/>
</dbReference>
<evidence type="ECO:0000313" key="5">
    <source>
        <dbReference type="EMBL" id="CAH2355773.1"/>
    </source>
</evidence>
<dbReference type="PROSITE" id="PS51450">
    <property type="entry name" value="LRR"/>
    <property type="match status" value="1"/>
</dbReference>
<evidence type="ECO:0000256" key="2">
    <source>
        <dbReference type="ARBA" id="ARBA00022737"/>
    </source>
</evidence>
<evidence type="ECO:0000259" key="4">
    <source>
        <dbReference type="PROSITE" id="PS50181"/>
    </source>
</evidence>
<evidence type="ECO:0000256" key="3">
    <source>
        <dbReference type="SAM" id="MobiDB-lite"/>
    </source>
</evidence>
<organism evidence="5 6">
    <name type="scientific">[Candida] railenensis</name>
    <dbReference type="NCBI Taxonomy" id="45579"/>
    <lineage>
        <taxon>Eukaryota</taxon>
        <taxon>Fungi</taxon>
        <taxon>Dikarya</taxon>
        <taxon>Ascomycota</taxon>
        <taxon>Saccharomycotina</taxon>
        <taxon>Pichiomycetes</taxon>
        <taxon>Debaryomycetaceae</taxon>
        <taxon>Kurtzmaniella</taxon>
    </lineage>
</organism>
<keyword evidence="2" id="KW-0677">Repeat</keyword>